<evidence type="ECO:0000256" key="13">
    <source>
        <dbReference type="SAM" id="Phobius"/>
    </source>
</evidence>
<keyword evidence="7" id="KW-0479">Metal-binding</keyword>
<keyword evidence="5" id="KW-0349">Heme</keyword>
<name>A0A285J6V1_9RHOB</name>
<keyword evidence="10" id="KW-0408">Iron</keyword>
<evidence type="ECO:0000313" key="16">
    <source>
        <dbReference type="EMBL" id="SNY56045.1"/>
    </source>
</evidence>
<dbReference type="Pfam" id="PF04264">
    <property type="entry name" value="YceI"/>
    <property type="match status" value="1"/>
</dbReference>
<gene>
    <name evidence="15" type="ORF">CVM39_16825</name>
    <name evidence="16" type="ORF">SAMN06297129_3178</name>
</gene>
<feature type="transmembrane region" description="Helical" evidence="13">
    <location>
        <begin position="159"/>
        <end position="181"/>
    </location>
</feature>
<evidence type="ECO:0000256" key="2">
    <source>
        <dbReference type="ARBA" id="ARBA00004651"/>
    </source>
</evidence>
<accession>A0A285J6V1</accession>
<keyword evidence="3" id="KW-0813">Transport</keyword>
<dbReference type="Gene3D" id="1.20.950.20">
    <property type="entry name" value="Transmembrane di-heme cytochromes, Chain C"/>
    <property type="match status" value="1"/>
</dbReference>
<dbReference type="InterPro" id="IPR007372">
    <property type="entry name" value="Lipid/polyisoprenoid-bd_YceI"/>
</dbReference>
<dbReference type="OrthoDB" id="1247465at2"/>
<evidence type="ECO:0000259" key="14">
    <source>
        <dbReference type="SMART" id="SM00867"/>
    </source>
</evidence>
<organism evidence="16 17">
    <name type="scientific">Pseudooceanicola antarcticus</name>
    <dbReference type="NCBI Taxonomy" id="1247613"/>
    <lineage>
        <taxon>Bacteria</taxon>
        <taxon>Pseudomonadati</taxon>
        <taxon>Pseudomonadota</taxon>
        <taxon>Alphaproteobacteria</taxon>
        <taxon>Rhodobacterales</taxon>
        <taxon>Paracoccaceae</taxon>
        <taxon>Pseudooceanicola</taxon>
    </lineage>
</organism>
<dbReference type="SUPFAM" id="SSF101874">
    <property type="entry name" value="YceI-like"/>
    <property type="match status" value="1"/>
</dbReference>
<dbReference type="InterPro" id="IPR016174">
    <property type="entry name" value="Di-haem_cyt_TM"/>
</dbReference>
<keyword evidence="9 13" id="KW-1133">Transmembrane helix</keyword>
<dbReference type="GO" id="GO:0009055">
    <property type="term" value="F:electron transfer activity"/>
    <property type="evidence" value="ECO:0007669"/>
    <property type="project" value="InterPro"/>
</dbReference>
<reference evidence="15 18" key="2">
    <citation type="journal article" date="2018" name="Int. J. Syst. Evol. Microbiol.">
        <title>Pseudooceanicola lipolyticus sp. nov., a marine alphaproteobacterium, reclassification of Oceanicola flagellatus as Pseudooceanicola flagellatus comb. nov. and emended description of the genus Pseudooceanicola.</title>
        <authorList>
            <person name="Huang M.-M."/>
            <person name="Guo L.-L."/>
            <person name="Wu Y.-H."/>
            <person name="Lai Q.-L."/>
            <person name="Shao Z.-Z."/>
            <person name="Wang C.-S."/>
            <person name="Wu M."/>
            <person name="Xu X.-W."/>
        </authorList>
    </citation>
    <scope>NUCLEOTIDE SEQUENCE [LARGE SCALE GENOMIC DNA]</scope>
    <source>
        <strain evidence="15 18">Ar-45</strain>
    </source>
</reference>
<dbReference type="GO" id="GO:0005886">
    <property type="term" value="C:plasma membrane"/>
    <property type="evidence" value="ECO:0007669"/>
    <property type="project" value="UniProtKB-SubCell"/>
</dbReference>
<sequence>MSLSSSLPDAGDRYGVVTRTIHWLTALLIFAAFPLGLIAHEMAEKLDQVAAQDQAALVARTATLFSVHKTLGVAVVFVSIFRIAWGLSQRRPGLIKGDHRPEALAAETVHYMLYSLLILVPVSGWVHHAATAGFAPILWPFGQGLPFVPQSETLASVTTALHWIFAWSLAGVLALHIGGALKHHVIDRDATLRRMWRGDSAVPSPRQPGHAAPMATATLLLALIAALGVSLTPAKPGATAGQAPTLAAAGGEWQVTNGRLGIEVTQFGNQVEGSFADWVAEITYDPDAPAGPAGQVTVQVSVPSLTLGSVTNQALGADFLAAEDHPTAIFDAQLIKQADGSHIAEGTLSLRDQQMPLSFPFELEIDAEGTAHASASFELDRRDYGVGANMPDEKTVAFAVATNWELTAERP</sequence>
<dbReference type="GO" id="GO:0020037">
    <property type="term" value="F:heme binding"/>
    <property type="evidence" value="ECO:0007669"/>
    <property type="project" value="TreeGrafter"/>
</dbReference>
<dbReference type="GO" id="GO:0046872">
    <property type="term" value="F:metal ion binding"/>
    <property type="evidence" value="ECO:0007669"/>
    <property type="project" value="UniProtKB-KW"/>
</dbReference>
<dbReference type="EMBL" id="PGTD01000018">
    <property type="protein sequence ID" value="PJE26989.1"/>
    <property type="molecule type" value="Genomic_DNA"/>
</dbReference>
<feature type="transmembrane region" description="Helical" evidence="13">
    <location>
        <begin position="109"/>
        <end position="139"/>
    </location>
</feature>
<evidence type="ECO:0000256" key="5">
    <source>
        <dbReference type="ARBA" id="ARBA00022617"/>
    </source>
</evidence>
<dbReference type="PANTHER" id="PTHR30529">
    <property type="entry name" value="CYTOCHROME B561"/>
    <property type="match status" value="1"/>
</dbReference>
<evidence type="ECO:0000256" key="4">
    <source>
        <dbReference type="ARBA" id="ARBA00022475"/>
    </source>
</evidence>
<reference evidence="16 17" key="1">
    <citation type="submission" date="2017-09" db="EMBL/GenBank/DDBJ databases">
        <authorList>
            <person name="Ehlers B."/>
            <person name="Leendertz F.H."/>
        </authorList>
    </citation>
    <scope>NUCLEOTIDE SEQUENCE [LARGE SCALE GENOMIC DNA]</scope>
    <source>
        <strain evidence="16 17">CGMCC 1.12662</strain>
    </source>
</reference>
<evidence type="ECO:0000256" key="12">
    <source>
        <dbReference type="ARBA" id="ARBA00037975"/>
    </source>
</evidence>
<dbReference type="RefSeq" id="WP_097146874.1">
    <property type="nucleotide sequence ID" value="NZ_OBEA01000006.1"/>
</dbReference>
<protein>
    <submittedName>
        <fullName evidence="15 16">Cytochrome</fullName>
    </submittedName>
</protein>
<dbReference type="PANTHER" id="PTHR30529:SF1">
    <property type="entry name" value="CYTOCHROME B561 HOMOLOG 2"/>
    <property type="match status" value="1"/>
</dbReference>
<comment type="subcellular location">
    <subcellularLocation>
        <location evidence="2">Cell membrane</location>
        <topology evidence="2">Multi-pass membrane protein</topology>
    </subcellularLocation>
</comment>
<evidence type="ECO:0000313" key="18">
    <source>
        <dbReference type="Proteomes" id="UP000231702"/>
    </source>
</evidence>
<dbReference type="Gene3D" id="2.40.128.110">
    <property type="entry name" value="Lipid/polyisoprenoid-binding, YceI-like"/>
    <property type="match status" value="1"/>
</dbReference>
<evidence type="ECO:0000256" key="3">
    <source>
        <dbReference type="ARBA" id="ARBA00022448"/>
    </source>
</evidence>
<dbReference type="Pfam" id="PF01292">
    <property type="entry name" value="Ni_hydr_CYTB"/>
    <property type="match status" value="1"/>
</dbReference>
<keyword evidence="6 13" id="KW-0812">Transmembrane</keyword>
<proteinExistence type="inferred from homology"/>
<evidence type="ECO:0000256" key="6">
    <source>
        <dbReference type="ARBA" id="ARBA00022692"/>
    </source>
</evidence>
<evidence type="ECO:0000313" key="15">
    <source>
        <dbReference type="EMBL" id="PJE26989.1"/>
    </source>
</evidence>
<dbReference type="InterPro" id="IPR036761">
    <property type="entry name" value="TTHA0802/YceI-like_sf"/>
</dbReference>
<evidence type="ECO:0000256" key="1">
    <source>
        <dbReference type="ARBA" id="ARBA00001970"/>
    </source>
</evidence>
<dbReference type="Proteomes" id="UP000231655">
    <property type="component" value="Unassembled WGS sequence"/>
</dbReference>
<evidence type="ECO:0000256" key="8">
    <source>
        <dbReference type="ARBA" id="ARBA00022982"/>
    </source>
</evidence>
<dbReference type="InterPro" id="IPR011577">
    <property type="entry name" value="Cyt_b561_bac/Ni-Hgenase"/>
</dbReference>
<evidence type="ECO:0000256" key="10">
    <source>
        <dbReference type="ARBA" id="ARBA00023004"/>
    </source>
</evidence>
<comment type="similarity">
    <text evidence="12">Belongs to the cytochrome b561 family.</text>
</comment>
<dbReference type="EMBL" id="OBEA01000006">
    <property type="protein sequence ID" value="SNY56045.1"/>
    <property type="molecule type" value="Genomic_DNA"/>
</dbReference>
<evidence type="ECO:0000256" key="11">
    <source>
        <dbReference type="ARBA" id="ARBA00023136"/>
    </source>
</evidence>
<feature type="transmembrane region" description="Helical" evidence="13">
    <location>
        <begin position="21"/>
        <end position="39"/>
    </location>
</feature>
<keyword evidence="4" id="KW-1003">Cell membrane</keyword>
<comment type="cofactor">
    <cofactor evidence="1">
        <name>heme b</name>
        <dbReference type="ChEBI" id="CHEBI:60344"/>
    </cofactor>
</comment>
<dbReference type="AlphaFoldDB" id="A0A285J6V1"/>
<keyword evidence="18" id="KW-1185">Reference proteome</keyword>
<evidence type="ECO:0000256" key="7">
    <source>
        <dbReference type="ARBA" id="ARBA00022723"/>
    </source>
</evidence>
<dbReference type="InterPro" id="IPR052168">
    <property type="entry name" value="Cytochrome_b561_oxidase"/>
</dbReference>
<dbReference type="Proteomes" id="UP000231702">
    <property type="component" value="Unassembled WGS sequence"/>
</dbReference>
<keyword evidence="11 13" id="KW-0472">Membrane</keyword>
<dbReference type="GO" id="GO:0022904">
    <property type="term" value="P:respiratory electron transport chain"/>
    <property type="evidence" value="ECO:0007669"/>
    <property type="project" value="InterPro"/>
</dbReference>
<dbReference type="SUPFAM" id="SSF81342">
    <property type="entry name" value="Transmembrane di-heme cytochromes"/>
    <property type="match status" value="1"/>
</dbReference>
<feature type="domain" description="Lipid/polyisoprenoid-binding YceI-like" evidence="14">
    <location>
        <begin position="252"/>
        <end position="405"/>
    </location>
</feature>
<evidence type="ECO:0000256" key="9">
    <source>
        <dbReference type="ARBA" id="ARBA00022989"/>
    </source>
</evidence>
<dbReference type="SMART" id="SM00867">
    <property type="entry name" value="YceI"/>
    <property type="match status" value="1"/>
</dbReference>
<keyword evidence="8" id="KW-0249">Electron transport</keyword>
<evidence type="ECO:0000313" key="17">
    <source>
        <dbReference type="Proteomes" id="UP000231655"/>
    </source>
</evidence>